<dbReference type="Proteomes" id="UP000315938">
    <property type="component" value="Unassembled WGS sequence"/>
</dbReference>
<evidence type="ECO:0000256" key="1">
    <source>
        <dbReference type="ARBA" id="ARBA00022801"/>
    </source>
</evidence>
<dbReference type="EMBL" id="VKID01000001">
    <property type="protein sequence ID" value="TRY00336.1"/>
    <property type="molecule type" value="Genomic_DNA"/>
</dbReference>
<dbReference type="SUPFAM" id="SSF109604">
    <property type="entry name" value="HD-domain/PDEase-like"/>
    <property type="match status" value="1"/>
</dbReference>
<comment type="caution">
    <text evidence="3">The sequence shown here is derived from an EMBL/GenBank/DDBJ whole genome shotgun (WGS) entry which is preliminary data.</text>
</comment>
<dbReference type="PANTHER" id="PTHR37294">
    <property type="entry name" value="3'-5' EXORIBONUCLEASE YHAM"/>
    <property type="match status" value="1"/>
</dbReference>
<dbReference type="Gene3D" id="1.10.3210.10">
    <property type="entry name" value="Hypothetical protein af1432"/>
    <property type="match status" value="1"/>
</dbReference>
<evidence type="ECO:0000313" key="3">
    <source>
        <dbReference type="EMBL" id="TRY00336.1"/>
    </source>
</evidence>
<dbReference type="InterPro" id="IPR050798">
    <property type="entry name" value="YhaM_exoribonuc/phosphodiest"/>
</dbReference>
<dbReference type="GeneID" id="41338400"/>
<evidence type="ECO:0000259" key="2">
    <source>
        <dbReference type="Pfam" id="PF01966"/>
    </source>
</evidence>
<organism evidence="3 4">
    <name type="scientific">Acholeplasma laidlawii</name>
    <dbReference type="NCBI Taxonomy" id="2148"/>
    <lineage>
        <taxon>Bacteria</taxon>
        <taxon>Bacillati</taxon>
        <taxon>Mycoplasmatota</taxon>
        <taxon>Mollicutes</taxon>
        <taxon>Acholeplasmatales</taxon>
        <taxon>Acholeplasmataceae</taxon>
        <taxon>Acholeplasma</taxon>
    </lineage>
</organism>
<dbReference type="RefSeq" id="WP_012242166.1">
    <property type="nucleotide sequence ID" value="NZ_JACAOE010000001.1"/>
</dbReference>
<dbReference type="AlphaFoldDB" id="A0A553IJH4"/>
<accession>A0A553IJH4</accession>
<dbReference type="Pfam" id="PF01966">
    <property type="entry name" value="HD"/>
    <property type="match status" value="1"/>
</dbReference>
<dbReference type="PANTHER" id="PTHR37294:SF1">
    <property type="entry name" value="3'-5' EXORIBONUCLEASE YHAM"/>
    <property type="match status" value="1"/>
</dbReference>
<dbReference type="InterPro" id="IPR006674">
    <property type="entry name" value="HD_domain"/>
</dbReference>
<sequence>MDIIIGKVESINKGDNYCNASLSLEDKKHFNVKLNMEDDQLLAIGKVFVFEVEAFYKEEVKQFKALKITPLEVSDVPKQDKNRLYSLFYDYAPIPLKDIRLGIESFLNRIENKILKDVTTLVYEKHEGQYYLHPAATKFHHAYVGGLAYHTFTMLKLVDAMLSVYDYLDKDLLYAATILHDISKIDEMTGVDGEYTTEGLLIGHLVMASIEVEKAATILGVEDSEEVLLLKHLIVSHHGQLNFGSPKKPQTGEALLLWYIDSIDSKFTELKTALESTKAGEFTQSVAVLDKMRFYKSKLKK</sequence>
<gene>
    <name evidence="3" type="ORF">FNV44_04610</name>
</gene>
<keyword evidence="1" id="KW-0378">Hydrolase</keyword>
<dbReference type="GO" id="GO:0031125">
    <property type="term" value="P:rRNA 3'-end processing"/>
    <property type="evidence" value="ECO:0007669"/>
    <property type="project" value="TreeGrafter"/>
</dbReference>
<dbReference type="GO" id="GO:0016787">
    <property type="term" value="F:hydrolase activity"/>
    <property type="evidence" value="ECO:0007669"/>
    <property type="project" value="UniProtKB-KW"/>
</dbReference>
<proteinExistence type="predicted"/>
<dbReference type="OMA" id="SHHHAYV"/>
<name>A0A553IJH4_ACHLA</name>
<reference evidence="3 4" key="1">
    <citation type="submission" date="2019-07" db="EMBL/GenBank/DDBJ databases">
        <title>Genome sequence of Acholeplasma laidlawii strain with increased resistance to erythromycin.</title>
        <authorList>
            <person name="Medvedeva E.S."/>
            <person name="Baranova N.B."/>
            <person name="Siniagina M.N."/>
            <person name="Mouzykantov A."/>
            <person name="Chernova O.A."/>
            <person name="Chernov V.M."/>
        </authorList>
    </citation>
    <scope>NUCLEOTIDE SEQUENCE [LARGE SCALE GENOMIC DNA]</scope>
    <source>
        <strain evidence="3 4">PG8REry</strain>
    </source>
</reference>
<feature type="domain" description="HD" evidence="2">
    <location>
        <begin position="148"/>
        <end position="264"/>
    </location>
</feature>
<evidence type="ECO:0000313" key="4">
    <source>
        <dbReference type="Proteomes" id="UP000315938"/>
    </source>
</evidence>
<protein>
    <submittedName>
        <fullName evidence="3">HD domain-containing protein</fullName>
    </submittedName>
</protein>